<dbReference type="AlphaFoldDB" id="A0A9D2BNX7"/>
<dbReference type="InterPro" id="IPR016181">
    <property type="entry name" value="Acyl_CoA_acyltransferase"/>
</dbReference>
<dbReference type="GO" id="GO:0016747">
    <property type="term" value="F:acyltransferase activity, transferring groups other than amino-acyl groups"/>
    <property type="evidence" value="ECO:0007669"/>
    <property type="project" value="InterPro"/>
</dbReference>
<dbReference type="PANTHER" id="PTHR39173">
    <property type="entry name" value="ACETYLTRANSFERASE"/>
    <property type="match status" value="1"/>
</dbReference>
<dbReference type="Gene3D" id="3.40.630.30">
    <property type="match status" value="1"/>
</dbReference>
<dbReference type="EC" id="2.3.1.-" evidence="2"/>
<keyword evidence="2" id="KW-0808">Transferase</keyword>
<evidence type="ECO:0000313" key="3">
    <source>
        <dbReference type="Proteomes" id="UP000886724"/>
    </source>
</evidence>
<gene>
    <name evidence="2" type="ORF">H9980_10710</name>
</gene>
<protein>
    <submittedName>
        <fullName evidence="2">GNAT family N-acetyltransferase</fullName>
        <ecNumber evidence="2">2.3.1.-</ecNumber>
    </submittedName>
</protein>
<sequence>MAKLVYPDYQHETMMKDYLQETYAVGEKYVNGDGGCQFYQDYHKWIKREKQNHLGINLEPGFVPATTYFYLENDQIVGTINLRHCLNNCLINHGGHIGYSILPSMRKKGYATAMLKEVIEICKRWEIYPILLTCNQENIASKKTIEKCGGKLENKYYDEKTKETVLRFWIGEKND</sequence>
<evidence type="ECO:0000313" key="2">
    <source>
        <dbReference type="EMBL" id="HIX82422.1"/>
    </source>
</evidence>
<proteinExistence type="predicted"/>
<organism evidence="2 3">
    <name type="scientific">Candidatus Erysipelatoclostridium merdavium</name>
    <dbReference type="NCBI Taxonomy" id="2838566"/>
    <lineage>
        <taxon>Bacteria</taxon>
        <taxon>Bacillati</taxon>
        <taxon>Bacillota</taxon>
        <taxon>Erysipelotrichia</taxon>
        <taxon>Erysipelotrichales</taxon>
        <taxon>Erysipelotrichales incertae sedis</taxon>
    </lineage>
</organism>
<reference evidence="2" key="2">
    <citation type="submission" date="2021-04" db="EMBL/GenBank/DDBJ databases">
        <authorList>
            <person name="Gilroy R."/>
        </authorList>
    </citation>
    <scope>NUCLEOTIDE SEQUENCE</scope>
    <source>
        <strain evidence="2">ChiGjej1B1-14440</strain>
    </source>
</reference>
<dbReference type="EMBL" id="DXET01000237">
    <property type="protein sequence ID" value="HIX82422.1"/>
    <property type="molecule type" value="Genomic_DNA"/>
</dbReference>
<dbReference type="Pfam" id="PF00583">
    <property type="entry name" value="Acetyltransf_1"/>
    <property type="match status" value="1"/>
</dbReference>
<reference evidence="2" key="1">
    <citation type="journal article" date="2021" name="PeerJ">
        <title>Extensive microbial diversity within the chicken gut microbiome revealed by metagenomics and culture.</title>
        <authorList>
            <person name="Gilroy R."/>
            <person name="Ravi A."/>
            <person name="Getino M."/>
            <person name="Pursley I."/>
            <person name="Horton D.L."/>
            <person name="Alikhan N.F."/>
            <person name="Baker D."/>
            <person name="Gharbi K."/>
            <person name="Hall N."/>
            <person name="Watson M."/>
            <person name="Adriaenssens E.M."/>
            <person name="Foster-Nyarko E."/>
            <person name="Jarju S."/>
            <person name="Secka A."/>
            <person name="Antonio M."/>
            <person name="Oren A."/>
            <person name="Chaudhuri R.R."/>
            <person name="La Ragione R."/>
            <person name="Hildebrand F."/>
            <person name="Pallen M.J."/>
        </authorList>
    </citation>
    <scope>NUCLEOTIDE SEQUENCE</scope>
    <source>
        <strain evidence="2">ChiGjej1B1-14440</strain>
    </source>
</reference>
<dbReference type="InterPro" id="IPR000182">
    <property type="entry name" value="GNAT_dom"/>
</dbReference>
<dbReference type="CDD" id="cd04301">
    <property type="entry name" value="NAT_SF"/>
    <property type="match status" value="1"/>
</dbReference>
<dbReference type="PANTHER" id="PTHR39173:SF1">
    <property type="entry name" value="ACETYLTRANSFERASE"/>
    <property type="match status" value="1"/>
</dbReference>
<name>A0A9D2BNX7_9FIRM</name>
<dbReference type="PROSITE" id="PS51186">
    <property type="entry name" value="GNAT"/>
    <property type="match status" value="1"/>
</dbReference>
<comment type="caution">
    <text evidence="2">The sequence shown here is derived from an EMBL/GenBank/DDBJ whole genome shotgun (WGS) entry which is preliminary data.</text>
</comment>
<dbReference type="Proteomes" id="UP000886724">
    <property type="component" value="Unassembled WGS sequence"/>
</dbReference>
<feature type="domain" description="N-acetyltransferase" evidence="1">
    <location>
        <begin position="4"/>
        <end position="171"/>
    </location>
</feature>
<evidence type="ECO:0000259" key="1">
    <source>
        <dbReference type="PROSITE" id="PS51186"/>
    </source>
</evidence>
<dbReference type="SUPFAM" id="SSF55729">
    <property type="entry name" value="Acyl-CoA N-acyltransferases (Nat)"/>
    <property type="match status" value="1"/>
</dbReference>
<accession>A0A9D2BNX7</accession>
<keyword evidence="2" id="KW-0012">Acyltransferase</keyword>